<gene>
    <name evidence="2" type="ORF">Anapl_06261</name>
</gene>
<evidence type="ECO:0000313" key="2">
    <source>
        <dbReference type="EMBL" id="EOB04276.1"/>
    </source>
</evidence>
<protein>
    <submittedName>
        <fullName evidence="2">Uncharacterized protein</fullName>
    </submittedName>
</protein>
<reference evidence="3" key="1">
    <citation type="journal article" date="2013" name="Nat. Genet.">
        <title>The duck genome and transcriptome provide insight into an avian influenza virus reservoir species.</title>
        <authorList>
            <person name="Huang Y."/>
            <person name="Li Y."/>
            <person name="Burt D.W."/>
            <person name="Chen H."/>
            <person name="Zhang Y."/>
            <person name="Qian W."/>
            <person name="Kim H."/>
            <person name="Gan S."/>
            <person name="Zhao Y."/>
            <person name="Li J."/>
            <person name="Yi K."/>
            <person name="Feng H."/>
            <person name="Zhu P."/>
            <person name="Li B."/>
            <person name="Liu Q."/>
            <person name="Fairley S."/>
            <person name="Magor K.E."/>
            <person name="Du Z."/>
            <person name="Hu X."/>
            <person name="Goodman L."/>
            <person name="Tafer H."/>
            <person name="Vignal A."/>
            <person name="Lee T."/>
            <person name="Kim K.W."/>
            <person name="Sheng Z."/>
            <person name="An Y."/>
            <person name="Searle S."/>
            <person name="Herrero J."/>
            <person name="Groenen M.A."/>
            <person name="Crooijmans R.P."/>
            <person name="Faraut T."/>
            <person name="Cai Q."/>
            <person name="Webster R.G."/>
            <person name="Aldridge J.R."/>
            <person name="Warren W.C."/>
            <person name="Bartschat S."/>
            <person name="Kehr S."/>
            <person name="Marz M."/>
            <person name="Stadler P.F."/>
            <person name="Smith J."/>
            <person name="Kraus R.H."/>
            <person name="Zhao Y."/>
            <person name="Ren L."/>
            <person name="Fei J."/>
            <person name="Morisson M."/>
            <person name="Kaiser P."/>
            <person name="Griffin D.K."/>
            <person name="Rao M."/>
            <person name="Pitel F."/>
            <person name="Wang J."/>
            <person name="Li N."/>
        </authorList>
    </citation>
    <scope>NUCLEOTIDE SEQUENCE [LARGE SCALE GENOMIC DNA]</scope>
</reference>
<name>R0K2L4_ANAPL</name>
<feature type="compositionally biased region" description="Basic residues" evidence="1">
    <location>
        <begin position="84"/>
        <end position="98"/>
    </location>
</feature>
<dbReference type="EMBL" id="KB742802">
    <property type="protein sequence ID" value="EOB04276.1"/>
    <property type="molecule type" value="Genomic_DNA"/>
</dbReference>
<proteinExistence type="predicted"/>
<organism evidence="2 3">
    <name type="scientific">Anas platyrhynchos</name>
    <name type="common">Mallard</name>
    <name type="synonym">Anas boschas</name>
    <dbReference type="NCBI Taxonomy" id="8839"/>
    <lineage>
        <taxon>Eukaryota</taxon>
        <taxon>Metazoa</taxon>
        <taxon>Chordata</taxon>
        <taxon>Craniata</taxon>
        <taxon>Vertebrata</taxon>
        <taxon>Euteleostomi</taxon>
        <taxon>Archelosauria</taxon>
        <taxon>Archosauria</taxon>
        <taxon>Dinosauria</taxon>
        <taxon>Saurischia</taxon>
        <taxon>Theropoda</taxon>
        <taxon>Coelurosauria</taxon>
        <taxon>Aves</taxon>
        <taxon>Neognathae</taxon>
        <taxon>Galloanserae</taxon>
        <taxon>Anseriformes</taxon>
        <taxon>Anatidae</taxon>
        <taxon>Anatinae</taxon>
        <taxon>Anas</taxon>
    </lineage>
</organism>
<dbReference type="Proteomes" id="UP000296049">
    <property type="component" value="Unassembled WGS sequence"/>
</dbReference>
<evidence type="ECO:0000313" key="3">
    <source>
        <dbReference type="Proteomes" id="UP000296049"/>
    </source>
</evidence>
<feature type="compositionally biased region" description="Polar residues" evidence="1">
    <location>
        <begin position="16"/>
        <end position="26"/>
    </location>
</feature>
<dbReference type="AlphaFoldDB" id="R0K2L4"/>
<evidence type="ECO:0000256" key="1">
    <source>
        <dbReference type="SAM" id="MobiDB-lite"/>
    </source>
</evidence>
<sequence>MFSVGTRYASVRRGSAGQSVKSSKFSHCQPLKNATPGSSSTSTAPLACPEPFRLLGKGRPAVVAAGLSVKGTAVLSDGENPHTANRHLLRRASPHKQRGSSCSQDWPHSLGNWTLCSPIYTNGRYD</sequence>
<feature type="region of interest" description="Disordered" evidence="1">
    <location>
        <begin position="13"/>
        <end position="44"/>
    </location>
</feature>
<accession>R0K2L4</accession>
<feature type="region of interest" description="Disordered" evidence="1">
    <location>
        <begin position="75"/>
        <end position="104"/>
    </location>
</feature>
<keyword evidence="3" id="KW-1185">Reference proteome</keyword>